<dbReference type="InterPro" id="IPR018712">
    <property type="entry name" value="Tle1-like_cat"/>
</dbReference>
<accession>A0A9W9C5V9</accession>
<proteinExistence type="predicted"/>
<dbReference type="Pfam" id="PF09994">
    <property type="entry name" value="T6SS_Tle1-like_cat"/>
    <property type="match status" value="2"/>
</dbReference>
<feature type="domain" description="T6SS Phospholipase effector Tle1-like catalytic" evidence="1">
    <location>
        <begin position="129"/>
        <end position="173"/>
    </location>
</feature>
<reference evidence="2" key="1">
    <citation type="submission" date="2022-10" db="EMBL/GenBank/DDBJ databases">
        <title>Tapping the CABI collections for fungal endophytes: first genome assemblies for Collariella, Neodidymelliopsis, Ascochyta clinopodiicola, Didymella pomorum, Didymosphaeria variabile, Neocosmospora piperis and Neocucurbitaria cava.</title>
        <authorList>
            <person name="Hill R."/>
        </authorList>
    </citation>
    <scope>NUCLEOTIDE SEQUENCE</scope>
    <source>
        <strain evidence="2">IMI 356815</strain>
    </source>
</reference>
<comment type="caution">
    <text evidence="2">The sequence shown here is derived from an EMBL/GenBank/DDBJ whole genome shotgun (WGS) entry which is preliminary data.</text>
</comment>
<dbReference type="PANTHER" id="PTHR33840">
    <property type="match status" value="1"/>
</dbReference>
<dbReference type="RefSeq" id="XP_056064867.1">
    <property type="nucleotide sequence ID" value="XM_056220880.1"/>
</dbReference>
<dbReference type="Proteomes" id="UP001140513">
    <property type="component" value="Unassembled WGS sequence"/>
</dbReference>
<protein>
    <recommendedName>
        <fullName evidence="1">T6SS Phospholipase effector Tle1-like catalytic domain-containing protein</fullName>
    </recommendedName>
</protein>
<feature type="domain" description="T6SS Phospholipase effector Tle1-like catalytic" evidence="1">
    <location>
        <begin position="14"/>
        <end position="105"/>
    </location>
</feature>
<name>A0A9W9C5V9_9PLEO</name>
<sequence length="408" mass="45868">MEVTAAAQSSRRRRKFILCFDGTGNKFSGTDADSNILKIYRLLDRNEDDQFHYYQPGIGTYVVTSSKKDVSSSSTFDRLKSWYIKAKDSAIGTSFAEHVMGGYKVSTVMTTGTANALYWPEAMTTTEPFLMRYYNPGDDVYFFGFSRGAYTARFLAEMLDHVGLLSAGNEEMYALHNLQTPDSDDEGEQDIKEVWFAGCHAMLYSEPATLHDYHTRFLQHLHSAATCGKIHDVLQFRNGATRLGTMSWNVMEYLPFRRMDLQEDGSWKAITWPLPKGEVRDIPDNALIHSSVIKRMEADSTYRPGNLIVGGGGRGVRRAPPDMGTGRWVAVREEGHAVGELFVRKEKPVRKKSEDHARSLAVAPNGPQGTYYLATDLTHLNLLRTSVVRYVFDRAVDEDSTSNFVSQG</sequence>
<evidence type="ECO:0000313" key="3">
    <source>
        <dbReference type="Proteomes" id="UP001140513"/>
    </source>
</evidence>
<dbReference type="AlphaFoldDB" id="A0A9W9C5V9"/>
<evidence type="ECO:0000313" key="2">
    <source>
        <dbReference type="EMBL" id="KAJ4344415.1"/>
    </source>
</evidence>
<dbReference type="PANTHER" id="PTHR33840:SF2">
    <property type="entry name" value="TLE1 PHOSPHOLIPASE DOMAIN-CONTAINING PROTEIN"/>
    <property type="match status" value="1"/>
</dbReference>
<dbReference type="GeneID" id="80915687"/>
<dbReference type="OrthoDB" id="3162439at2759"/>
<dbReference type="EMBL" id="JAPEUX010000010">
    <property type="protein sequence ID" value="KAJ4344415.1"/>
    <property type="molecule type" value="Genomic_DNA"/>
</dbReference>
<evidence type="ECO:0000259" key="1">
    <source>
        <dbReference type="Pfam" id="PF09994"/>
    </source>
</evidence>
<keyword evidence="3" id="KW-1185">Reference proteome</keyword>
<gene>
    <name evidence="2" type="ORF">N0V89_012157</name>
</gene>
<organism evidence="2 3">
    <name type="scientific">Didymosphaeria variabile</name>
    <dbReference type="NCBI Taxonomy" id="1932322"/>
    <lineage>
        <taxon>Eukaryota</taxon>
        <taxon>Fungi</taxon>
        <taxon>Dikarya</taxon>
        <taxon>Ascomycota</taxon>
        <taxon>Pezizomycotina</taxon>
        <taxon>Dothideomycetes</taxon>
        <taxon>Pleosporomycetidae</taxon>
        <taxon>Pleosporales</taxon>
        <taxon>Massarineae</taxon>
        <taxon>Didymosphaeriaceae</taxon>
        <taxon>Didymosphaeria</taxon>
    </lineage>
</organism>